<evidence type="ECO:0000313" key="6">
    <source>
        <dbReference type="Proteomes" id="UP001597092"/>
    </source>
</evidence>
<dbReference type="RefSeq" id="WP_256305641.1">
    <property type="nucleotide sequence ID" value="NZ_JANHAW010000001.1"/>
</dbReference>
<feature type="domain" description="HTH bat-type" evidence="3">
    <location>
        <begin position="155"/>
        <end position="207"/>
    </location>
</feature>
<dbReference type="InterPro" id="IPR007050">
    <property type="entry name" value="HTH_bacterioopsin"/>
</dbReference>
<dbReference type="InterPro" id="IPR031803">
    <property type="entry name" value="BAT_GAF/HTH-assoc"/>
</dbReference>
<dbReference type="PANTHER" id="PTHR34236:SF1">
    <property type="entry name" value="DIMETHYL SULFOXIDE REDUCTASE TRANSCRIPTIONAL ACTIVATOR"/>
    <property type="match status" value="1"/>
</dbReference>
<gene>
    <name evidence="5" type="ORF">ACFSAS_17665</name>
</gene>
<dbReference type="Pfam" id="PF15915">
    <property type="entry name" value="BAT"/>
    <property type="match status" value="1"/>
</dbReference>
<proteinExistence type="predicted"/>
<evidence type="ECO:0000259" key="3">
    <source>
        <dbReference type="Pfam" id="PF04967"/>
    </source>
</evidence>
<organism evidence="5 6">
    <name type="scientific">Halobellus litoreus</name>
    <dbReference type="NCBI Taxonomy" id="755310"/>
    <lineage>
        <taxon>Archaea</taxon>
        <taxon>Methanobacteriati</taxon>
        <taxon>Methanobacteriota</taxon>
        <taxon>Stenosarchaea group</taxon>
        <taxon>Halobacteria</taxon>
        <taxon>Halobacteriales</taxon>
        <taxon>Haloferacaceae</taxon>
        <taxon>Halobellus</taxon>
    </lineage>
</organism>
<dbReference type="Proteomes" id="UP001597092">
    <property type="component" value="Unassembled WGS sequence"/>
</dbReference>
<dbReference type="Pfam" id="PF04967">
    <property type="entry name" value="HTH_10"/>
    <property type="match status" value="1"/>
</dbReference>
<evidence type="ECO:0000256" key="1">
    <source>
        <dbReference type="ARBA" id="ARBA00023015"/>
    </source>
</evidence>
<keyword evidence="2" id="KW-0804">Transcription</keyword>
<evidence type="ECO:0000256" key="2">
    <source>
        <dbReference type="ARBA" id="ARBA00023163"/>
    </source>
</evidence>
<evidence type="ECO:0000259" key="4">
    <source>
        <dbReference type="Pfam" id="PF15915"/>
    </source>
</evidence>
<keyword evidence="6" id="KW-1185">Reference proteome</keyword>
<reference evidence="5 6" key="1">
    <citation type="journal article" date="2019" name="Int. J. Syst. Evol. Microbiol.">
        <title>The Global Catalogue of Microorganisms (GCM) 10K type strain sequencing project: providing services to taxonomists for standard genome sequencing and annotation.</title>
        <authorList>
            <consortium name="The Broad Institute Genomics Platform"/>
            <consortium name="The Broad Institute Genome Sequencing Center for Infectious Disease"/>
            <person name="Wu L."/>
            <person name="Ma J."/>
        </authorList>
    </citation>
    <scope>NUCLEOTIDE SEQUENCE [LARGE SCALE GENOMIC DNA]</scope>
    <source>
        <strain evidence="5 6">CGMCC 1.10387</strain>
    </source>
</reference>
<dbReference type="InterPro" id="IPR013324">
    <property type="entry name" value="RNA_pol_sigma_r3/r4-like"/>
</dbReference>
<keyword evidence="1" id="KW-0805">Transcription regulation</keyword>
<dbReference type="PANTHER" id="PTHR34236">
    <property type="entry name" value="DIMETHYL SULFOXIDE REDUCTASE TRANSCRIPTIONAL ACTIVATOR"/>
    <property type="match status" value="1"/>
</dbReference>
<dbReference type="AlphaFoldDB" id="A0ABD6DYV6"/>
<evidence type="ECO:0000313" key="5">
    <source>
        <dbReference type="EMBL" id="MFD1687426.1"/>
    </source>
</evidence>
<dbReference type="SUPFAM" id="SSF88659">
    <property type="entry name" value="Sigma3 and sigma4 domains of RNA polymerase sigma factors"/>
    <property type="match status" value="1"/>
</dbReference>
<protein>
    <submittedName>
        <fullName evidence="5">Helix-turn-helix domain-containing protein</fullName>
    </submittedName>
</protein>
<feature type="domain" description="Bacterioopsin transcriptional activator GAF and HTH associated" evidence="4">
    <location>
        <begin position="19"/>
        <end position="136"/>
    </location>
</feature>
<dbReference type="EMBL" id="JBHUDP010000012">
    <property type="protein sequence ID" value="MFD1687426.1"/>
    <property type="molecule type" value="Genomic_DNA"/>
</dbReference>
<accession>A0ABD6DYV6</accession>
<name>A0ABD6DYV6_9EURY</name>
<sequence length="211" mass="23832">MSFIAEFCVEIPPLAHASEAVPEMRFSGEDIVLKGDRPHKFVFTAYGARFDEFEAALDADPTVKEYTVLTKFAETAYYVVTYTEETDTRGTYHVAVEEDIAYLNMELRNGEYHVRARVPHRAALGTLREYCREQGIPFRLERIFHEESSPSGVGLTDAQETALRSAYEGGYFDSPRQTTLAAIGDELGISRQAVADRLRRGHKRLIETTLV</sequence>
<comment type="caution">
    <text evidence="5">The sequence shown here is derived from an EMBL/GenBank/DDBJ whole genome shotgun (WGS) entry which is preliminary data.</text>
</comment>